<dbReference type="Gene3D" id="1.10.287.130">
    <property type="match status" value="1"/>
</dbReference>
<keyword evidence="11" id="KW-0175">Coiled coil</keyword>
<dbReference type="InterPro" id="IPR036097">
    <property type="entry name" value="HisK_dim/P_sf"/>
</dbReference>
<dbReference type="NCBIfam" id="TIGR00229">
    <property type="entry name" value="sensory_box"/>
    <property type="match status" value="2"/>
</dbReference>
<protein>
    <recommendedName>
        <fullName evidence="3">histidine kinase</fullName>
        <ecNumber evidence="3">2.7.13.3</ecNumber>
    </recommendedName>
</protein>
<dbReference type="PROSITE" id="PS50109">
    <property type="entry name" value="HIS_KIN"/>
    <property type="match status" value="1"/>
</dbReference>
<feature type="domain" description="PAS" evidence="13">
    <location>
        <begin position="555"/>
        <end position="598"/>
    </location>
</feature>
<dbReference type="InterPro" id="IPR000700">
    <property type="entry name" value="PAS-assoc_C"/>
</dbReference>
<comment type="caution">
    <text evidence="15">The sequence shown here is derived from an EMBL/GenBank/DDBJ whole genome shotgun (WGS) entry which is preliminary data.</text>
</comment>
<dbReference type="GO" id="GO:0005524">
    <property type="term" value="F:ATP binding"/>
    <property type="evidence" value="ECO:0007669"/>
    <property type="project" value="UniProtKB-KW"/>
</dbReference>
<comment type="subcellular location">
    <subcellularLocation>
        <location evidence="2">Membrane</location>
    </subcellularLocation>
</comment>
<keyword evidence="5" id="KW-0808">Transferase</keyword>
<evidence type="ECO:0000256" key="7">
    <source>
        <dbReference type="ARBA" id="ARBA00022777"/>
    </source>
</evidence>
<dbReference type="Pfam" id="PF13426">
    <property type="entry name" value="PAS_9"/>
    <property type="match status" value="2"/>
</dbReference>
<evidence type="ECO:0000256" key="1">
    <source>
        <dbReference type="ARBA" id="ARBA00000085"/>
    </source>
</evidence>
<keyword evidence="8" id="KW-0067">ATP-binding</keyword>
<evidence type="ECO:0000256" key="6">
    <source>
        <dbReference type="ARBA" id="ARBA00022741"/>
    </source>
</evidence>
<evidence type="ECO:0000256" key="8">
    <source>
        <dbReference type="ARBA" id="ARBA00022840"/>
    </source>
</evidence>
<accession>A0A2M9FZI4</accession>
<dbReference type="SMART" id="SM00388">
    <property type="entry name" value="HisKA"/>
    <property type="match status" value="1"/>
</dbReference>
<feature type="domain" description="Histidine kinase" evidence="12">
    <location>
        <begin position="701"/>
        <end position="921"/>
    </location>
</feature>
<keyword evidence="6" id="KW-0547">Nucleotide-binding</keyword>
<dbReference type="OrthoDB" id="8477705at2"/>
<dbReference type="InterPro" id="IPR001610">
    <property type="entry name" value="PAC"/>
</dbReference>
<dbReference type="PANTHER" id="PTHR43047:SF72">
    <property type="entry name" value="OSMOSENSING HISTIDINE PROTEIN KINASE SLN1"/>
    <property type="match status" value="1"/>
</dbReference>
<evidence type="ECO:0000256" key="5">
    <source>
        <dbReference type="ARBA" id="ARBA00022679"/>
    </source>
</evidence>
<dbReference type="PANTHER" id="PTHR43047">
    <property type="entry name" value="TWO-COMPONENT HISTIDINE PROTEIN KINASE"/>
    <property type="match status" value="1"/>
</dbReference>
<evidence type="ECO:0000259" key="14">
    <source>
        <dbReference type="PROSITE" id="PS50113"/>
    </source>
</evidence>
<dbReference type="SUPFAM" id="SSF47384">
    <property type="entry name" value="Homodimeric domain of signal transducing histidine kinase"/>
    <property type="match status" value="1"/>
</dbReference>
<dbReference type="SMART" id="SM00091">
    <property type="entry name" value="PAS"/>
    <property type="match status" value="3"/>
</dbReference>
<evidence type="ECO:0000256" key="10">
    <source>
        <dbReference type="ARBA" id="ARBA00023136"/>
    </source>
</evidence>
<dbReference type="AlphaFoldDB" id="A0A2M9FZI4"/>
<comment type="catalytic activity">
    <reaction evidence="1">
        <text>ATP + protein L-histidine = ADP + protein N-phospho-L-histidine.</text>
        <dbReference type="EC" id="2.7.13.3"/>
    </reaction>
</comment>
<dbReference type="Pfam" id="PF12860">
    <property type="entry name" value="PAS_7"/>
    <property type="match status" value="2"/>
</dbReference>
<dbReference type="InterPro" id="IPR003661">
    <property type="entry name" value="HisK_dim/P_dom"/>
</dbReference>
<dbReference type="SMART" id="SM00387">
    <property type="entry name" value="HATPase_c"/>
    <property type="match status" value="1"/>
</dbReference>
<evidence type="ECO:0000256" key="11">
    <source>
        <dbReference type="SAM" id="Coils"/>
    </source>
</evidence>
<sequence length="921" mass="103946">MVTDRQIDRNDVSVIHALDALGHAAALFDAEDRLVACNQAYQQLWQEMADGIRPGMSYRELCEIAWDSGVVPRRSLQRAEWLDLVHSQHLTMDTPVDRLSSDGRYLRFINRELPEGGILALVSDVSDERAAESRARHEARVLREFSRATADWVWETDAEHRFVRPAHADAESGRLTEALLGRTRWEAAGDPDTRTEFWRTHRAVLDRHEPFREFRYELDRGDGDRRRVRVGGVPVFDVHGVFTGYRGTGIDESALADADARANLAEAELRDAMEGLDQGVILFDADGRVELWNRSFEEVFEKRLELFRGMPFAELLAGMASTGLVAGARDTGEWVRERLSVPRPVPELRERQIGSRWFQLRESGTGAGGMVHVYSEISALKRQQTELLAARTQLEERVQQRTRSLAAAFDRVRAEIRERTDTAERLRESEQKFRAITEGSIQGIFVHKNLRPLYANATMARMLGFDDADQLTALDSVTEFFSAEDRELLVRRTHERSAGLAPPARYDVRYRRRNGETFWVELFVSELMWDGQPAILVTAVDIDERRRAEDALRNAERDYRNIFVNATEGIYRTSLDGRALRANPALVELNGYESEEALLADVNDLESRWYVEPGRRTEFKGEIEAHGQVTEFVSEVYRYRTRERLWVSENARLVRDEDGNPLYYEGSVRDITEQRTAQADLLEAKNEAERANQAKTQFLAKMSHELRTPLNAIIGFSEILQQQIFGEIGNARYLTYAADIAESGRHLLDLINDLLDLSKIEAGAFAIRREPVDLDALVAECLDIVQPMADRSRIALAPPALPAPPGLRADRRAMKQILLNILSNAVKFNREGGRVSVTCSLEGGEYAIVVGDEGVGIAREDMRRIFEPFGQIENQMVAGHKGTGLGLPIVQALVDLHGGRVAVDSRPGSGTRVTLTFPADA</sequence>
<dbReference type="InterPro" id="IPR035965">
    <property type="entry name" value="PAS-like_dom_sf"/>
</dbReference>
<proteinExistence type="predicted"/>
<evidence type="ECO:0000256" key="4">
    <source>
        <dbReference type="ARBA" id="ARBA00022553"/>
    </source>
</evidence>
<keyword evidence="4" id="KW-0597">Phosphoprotein</keyword>
<evidence type="ECO:0000256" key="3">
    <source>
        <dbReference type="ARBA" id="ARBA00012438"/>
    </source>
</evidence>
<dbReference type="InterPro" id="IPR005467">
    <property type="entry name" value="His_kinase_dom"/>
</dbReference>
<dbReference type="PROSITE" id="PS50112">
    <property type="entry name" value="PAS"/>
    <property type="match status" value="2"/>
</dbReference>
<dbReference type="Proteomes" id="UP000229498">
    <property type="component" value="Unassembled WGS sequence"/>
</dbReference>
<gene>
    <name evidence="15" type="ORF">CVT23_14540</name>
</gene>
<organism evidence="15 16">
    <name type="scientific">Minwuia thermotolerans</name>
    <dbReference type="NCBI Taxonomy" id="2056226"/>
    <lineage>
        <taxon>Bacteria</taxon>
        <taxon>Pseudomonadati</taxon>
        <taxon>Pseudomonadota</taxon>
        <taxon>Alphaproteobacteria</taxon>
        <taxon>Minwuiales</taxon>
        <taxon>Minwuiaceae</taxon>
        <taxon>Minwuia</taxon>
    </lineage>
</organism>
<dbReference type="EMBL" id="PHIG01000038">
    <property type="protein sequence ID" value="PJK28849.1"/>
    <property type="molecule type" value="Genomic_DNA"/>
</dbReference>
<dbReference type="InterPro" id="IPR000014">
    <property type="entry name" value="PAS"/>
</dbReference>
<keyword evidence="7" id="KW-0418">Kinase</keyword>
<dbReference type="EC" id="2.7.13.3" evidence="3"/>
<dbReference type="InterPro" id="IPR036890">
    <property type="entry name" value="HATPase_C_sf"/>
</dbReference>
<dbReference type="GO" id="GO:0009927">
    <property type="term" value="F:histidine phosphotransfer kinase activity"/>
    <property type="evidence" value="ECO:0007669"/>
    <property type="project" value="TreeGrafter"/>
</dbReference>
<dbReference type="PROSITE" id="PS50113">
    <property type="entry name" value="PAC"/>
    <property type="match status" value="2"/>
</dbReference>
<dbReference type="GO" id="GO:0000155">
    <property type="term" value="F:phosphorelay sensor kinase activity"/>
    <property type="evidence" value="ECO:0007669"/>
    <property type="project" value="InterPro"/>
</dbReference>
<evidence type="ECO:0000256" key="2">
    <source>
        <dbReference type="ARBA" id="ARBA00004370"/>
    </source>
</evidence>
<dbReference type="Pfam" id="PF00512">
    <property type="entry name" value="HisKA"/>
    <property type="match status" value="1"/>
</dbReference>
<dbReference type="FunFam" id="1.10.287.130:FF:000038">
    <property type="entry name" value="Sensory transduction histidine kinase"/>
    <property type="match status" value="1"/>
</dbReference>
<feature type="domain" description="PAC" evidence="14">
    <location>
        <begin position="504"/>
        <end position="554"/>
    </location>
</feature>
<dbReference type="InterPro" id="IPR004358">
    <property type="entry name" value="Sig_transdc_His_kin-like_C"/>
</dbReference>
<name>A0A2M9FZI4_9PROT</name>
<evidence type="ECO:0000313" key="16">
    <source>
        <dbReference type="Proteomes" id="UP000229498"/>
    </source>
</evidence>
<dbReference type="SUPFAM" id="SSF55874">
    <property type="entry name" value="ATPase domain of HSP90 chaperone/DNA topoisomerase II/histidine kinase"/>
    <property type="match status" value="1"/>
</dbReference>
<keyword evidence="9" id="KW-0902">Two-component regulatory system</keyword>
<dbReference type="Gene3D" id="3.30.450.20">
    <property type="entry name" value="PAS domain"/>
    <property type="match status" value="4"/>
</dbReference>
<dbReference type="SMART" id="SM00086">
    <property type="entry name" value="PAC"/>
    <property type="match status" value="3"/>
</dbReference>
<feature type="domain" description="PAS" evidence="13">
    <location>
        <begin position="265"/>
        <end position="300"/>
    </location>
</feature>
<dbReference type="InterPro" id="IPR003594">
    <property type="entry name" value="HATPase_dom"/>
</dbReference>
<keyword evidence="16" id="KW-1185">Reference proteome</keyword>
<dbReference type="SUPFAM" id="SSF55785">
    <property type="entry name" value="PYP-like sensor domain (PAS domain)"/>
    <property type="match status" value="4"/>
</dbReference>
<keyword evidence="10" id="KW-0472">Membrane</keyword>
<dbReference type="Pfam" id="PF02518">
    <property type="entry name" value="HATPase_c"/>
    <property type="match status" value="1"/>
</dbReference>
<reference evidence="15 16" key="1">
    <citation type="submission" date="2017-11" db="EMBL/GenBank/DDBJ databases">
        <title>Draft genome sequence of Rhizobiales bacterium SY3-13.</title>
        <authorList>
            <person name="Sun C."/>
        </authorList>
    </citation>
    <scope>NUCLEOTIDE SEQUENCE [LARGE SCALE GENOMIC DNA]</scope>
    <source>
        <strain evidence="15 16">SY3-13</strain>
    </source>
</reference>
<evidence type="ECO:0000259" key="13">
    <source>
        <dbReference type="PROSITE" id="PS50112"/>
    </source>
</evidence>
<dbReference type="PRINTS" id="PR00344">
    <property type="entry name" value="BCTRLSENSOR"/>
</dbReference>
<dbReference type="Gene3D" id="3.30.565.10">
    <property type="entry name" value="Histidine kinase-like ATPase, C-terminal domain"/>
    <property type="match status" value="1"/>
</dbReference>
<feature type="coiled-coil region" evidence="11">
    <location>
        <begin position="674"/>
        <end position="701"/>
    </location>
</feature>
<feature type="domain" description="PAC" evidence="14">
    <location>
        <begin position="630"/>
        <end position="683"/>
    </location>
</feature>
<evidence type="ECO:0000256" key="9">
    <source>
        <dbReference type="ARBA" id="ARBA00023012"/>
    </source>
</evidence>
<evidence type="ECO:0000313" key="15">
    <source>
        <dbReference type="EMBL" id="PJK28849.1"/>
    </source>
</evidence>
<dbReference type="FunFam" id="3.30.565.10:FF:000006">
    <property type="entry name" value="Sensor histidine kinase WalK"/>
    <property type="match status" value="1"/>
</dbReference>
<evidence type="ECO:0000259" key="12">
    <source>
        <dbReference type="PROSITE" id="PS50109"/>
    </source>
</evidence>
<dbReference type="CDD" id="cd00130">
    <property type="entry name" value="PAS"/>
    <property type="match status" value="2"/>
</dbReference>
<dbReference type="GO" id="GO:0005886">
    <property type="term" value="C:plasma membrane"/>
    <property type="evidence" value="ECO:0007669"/>
    <property type="project" value="TreeGrafter"/>
</dbReference>
<dbReference type="CDD" id="cd00082">
    <property type="entry name" value="HisKA"/>
    <property type="match status" value="1"/>
</dbReference>